<comment type="caution">
    <text evidence="4">The sequence shown here is derived from an EMBL/GenBank/DDBJ whole genome shotgun (WGS) entry which is preliminary data.</text>
</comment>
<dbReference type="EMBL" id="MASW01000024">
    <property type="protein sequence ID" value="PXY16605.1"/>
    <property type="molecule type" value="Genomic_DNA"/>
</dbReference>
<evidence type="ECO:0000313" key="4">
    <source>
        <dbReference type="EMBL" id="PXY16605.1"/>
    </source>
</evidence>
<evidence type="ECO:0000256" key="2">
    <source>
        <dbReference type="SAM" id="Phobius"/>
    </source>
</evidence>
<evidence type="ECO:0000259" key="3">
    <source>
        <dbReference type="Pfam" id="PF26526"/>
    </source>
</evidence>
<evidence type="ECO:0000256" key="1">
    <source>
        <dbReference type="SAM" id="MobiDB-lite"/>
    </source>
</evidence>
<dbReference type="Proteomes" id="UP000249915">
    <property type="component" value="Plasmid pPmurDSM45305"/>
</dbReference>
<keyword evidence="5" id="KW-1185">Reference proteome</keyword>
<dbReference type="OrthoDB" id="3691717at2"/>
<geneLocation type="plasmid" evidence="5">
    <name>ppmurdsm45305</name>
</geneLocation>
<feature type="domain" description="DUF8175" evidence="3">
    <location>
        <begin position="56"/>
        <end position="243"/>
    </location>
</feature>
<keyword evidence="4" id="KW-0614">Plasmid</keyword>
<dbReference type="RefSeq" id="WP_112278850.1">
    <property type="nucleotide sequence ID" value="NZ_CM009984.1"/>
</dbReference>
<protein>
    <recommendedName>
        <fullName evidence="3">DUF8175 domain-containing protein</fullName>
    </recommendedName>
</protein>
<feature type="region of interest" description="Disordered" evidence="1">
    <location>
        <begin position="1"/>
        <end position="21"/>
    </location>
</feature>
<dbReference type="Pfam" id="PF26526">
    <property type="entry name" value="DUF8175"/>
    <property type="match status" value="1"/>
</dbReference>
<dbReference type="InterPro" id="IPR058488">
    <property type="entry name" value="DUF8175"/>
</dbReference>
<feature type="transmembrane region" description="Helical" evidence="2">
    <location>
        <begin position="25"/>
        <end position="45"/>
    </location>
</feature>
<evidence type="ECO:0000313" key="5">
    <source>
        <dbReference type="Proteomes" id="UP000249915"/>
    </source>
</evidence>
<accession>A0A2V4ACI4</accession>
<keyword evidence="2" id="KW-1133">Transmembrane helix</keyword>
<reference evidence="4 5" key="1">
    <citation type="submission" date="2016-07" db="EMBL/GenBank/DDBJ databases">
        <title>Draft genome sequence of Prauserella muralis DSM 45305, isolated from a mould-covered wall in an indoor environment.</title>
        <authorList>
            <person name="Ruckert C."/>
            <person name="Albersmeier A."/>
            <person name="Jiang C.-L."/>
            <person name="Jiang Y."/>
            <person name="Kalinowski J."/>
            <person name="Schneider O."/>
            <person name="Winkler A."/>
            <person name="Zotchev S.B."/>
        </authorList>
    </citation>
    <scope>NUCLEOTIDE SEQUENCE [LARGE SCALE GENOMIC DNA]</scope>
    <source>
        <strain evidence="4 5">DSM 45305</strain>
        <plasmid evidence="5">ppmurdsm45305</plasmid>
    </source>
</reference>
<keyword evidence="2" id="KW-0812">Transmembrane</keyword>
<gene>
    <name evidence="4" type="ORF">BAY60_36045</name>
</gene>
<proteinExistence type="predicted"/>
<feature type="region of interest" description="Disordered" evidence="1">
    <location>
        <begin position="50"/>
        <end position="86"/>
    </location>
</feature>
<sequence>MTSNSRGEQTGPRTENRSPWTRPGFLLAGGFAVLVVVLLVAVLVLTSGDEPEAGPQPPAAPAPSGEAPSASSPRDVGPTAVPTSPPESVRWQLYHTVALPFSEQAGPYEAGRSTATGYAHTPTGALLAAAQIPIRKLVAPDWRSVVEQQIVAGPGREAFTQARAEVSGAEVTPGQFGQYAGFKFVNYTPDTATIQFVTRFVSGQMQATTITVQWSQGDWKLVLQPDGGDSPTAQPVSDLTGYVAWGGM</sequence>
<feature type="compositionally biased region" description="Low complexity" evidence="1">
    <location>
        <begin position="62"/>
        <end position="73"/>
    </location>
</feature>
<organism evidence="4 5">
    <name type="scientific">Prauserella muralis</name>
    <dbReference type="NCBI Taxonomy" id="588067"/>
    <lineage>
        <taxon>Bacteria</taxon>
        <taxon>Bacillati</taxon>
        <taxon>Actinomycetota</taxon>
        <taxon>Actinomycetes</taxon>
        <taxon>Pseudonocardiales</taxon>
        <taxon>Pseudonocardiaceae</taxon>
        <taxon>Prauserella</taxon>
    </lineage>
</organism>
<feature type="compositionally biased region" description="Polar residues" evidence="1">
    <location>
        <begin position="1"/>
        <end position="19"/>
    </location>
</feature>
<dbReference type="AlphaFoldDB" id="A0A2V4ACI4"/>
<name>A0A2V4ACI4_9PSEU</name>
<keyword evidence="2" id="KW-0472">Membrane</keyword>